<reference evidence="2 3" key="1">
    <citation type="submission" date="2019-07" db="EMBL/GenBank/DDBJ databases">
        <title>WGS assembly of Gossypium tomentosum.</title>
        <authorList>
            <person name="Chen Z.J."/>
            <person name="Sreedasyam A."/>
            <person name="Ando A."/>
            <person name="Song Q."/>
            <person name="De L."/>
            <person name="Hulse-Kemp A."/>
            <person name="Ding M."/>
            <person name="Ye W."/>
            <person name="Kirkbride R."/>
            <person name="Jenkins J."/>
            <person name="Plott C."/>
            <person name="Lovell J."/>
            <person name="Lin Y.-M."/>
            <person name="Vaughn R."/>
            <person name="Liu B."/>
            <person name="Li W."/>
            <person name="Simpson S."/>
            <person name="Scheffler B."/>
            <person name="Saski C."/>
            <person name="Grover C."/>
            <person name="Hu G."/>
            <person name="Conover J."/>
            <person name="Carlson J."/>
            <person name="Shu S."/>
            <person name="Boston L."/>
            <person name="Williams M."/>
            <person name="Peterson D."/>
            <person name="Mcgee K."/>
            <person name="Jones D."/>
            <person name="Wendel J."/>
            <person name="Stelly D."/>
            <person name="Grimwood J."/>
            <person name="Schmutz J."/>
        </authorList>
    </citation>
    <scope>NUCLEOTIDE SEQUENCE [LARGE SCALE GENOMIC DNA]</scope>
    <source>
        <strain evidence="2">7179.01</strain>
    </source>
</reference>
<evidence type="ECO:0000313" key="3">
    <source>
        <dbReference type="Proteomes" id="UP000322667"/>
    </source>
</evidence>
<accession>A0A5D2PHN9</accession>
<sequence>MVGIPLMIDVCTSSSNKSKSPLLSSSFPDRKRSRSIPIETEAPPRSLSFHDGVEDRLGSTTISSAASSSPSLNLTFLVNRSSTECKSPSSSLAECDKEGERSFDIFCFLWFLSSLHLFSIFKNVTLNLGSF</sequence>
<organism evidence="2 3">
    <name type="scientific">Gossypium tomentosum</name>
    <name type="common">Hawaiian cotton</name>
    <name type="synonym">Gossypium sandvicense</name>
    <dbReference type="NCBI Taxonomy" id="34277"/>
    <lineage>
        <taxon>Eukaryota</taxon>
        <taxon>Viridiplantae</taxon>
        <taxon>Streptophyta</taxon>
        <taxon>Embryophyta</taxon>
        <taxon>Tracheophyta</taxon>
        <taxon>Spermatophyta</taxon>
        <taxon>Magnoliopsida</taxon>
        <taxon>eudicotyledons</taxon>
        <taxon>Gunneridae</taxon>
        <taxon>Pentapetalae</taxon>
        <taxon>rosids</taxon>
        <taxon>malvids</taxon>
        <taxon>Malvales</taxon>
        <taxon>Malvaceae</taxon>
        <taxon>Malvoideae</taxon>
        <taxon>Gossypium</taxon>
    </lineage>
</organism>
<keyword evidence="3" id="KW-1185">Reference proteome</keyword>
<feature type="region of interest" description="Disordered" evidence="1">
    <location>
        <begin position="14"/>
        <end position="50"/>
    </location>
</feature>
<protein>
    <submittedName>
        <fullName evidence="2">Uncharacterized protein</fullName>
    </submittedName>
</protein>
<evidence type="ECO:0000313" key="2">
    <source>
        <dbReference type="EMBL" id="TYI15808.1"/>
    </source>
</evidence>
<dbReference type="EMBL" id="CM017617">
    <property type="protein sequence ID" value="TYI15808.1"/>
    <property type="molecule type" value="Genomic_DNA"/>
</dbReference>
<dbReference type="AlphaFoldDB" id="A0A5D2PHN9"/>
<name>A0A5D2PHN9_GOSTO</name>
<evidence type="ECO:0000256" key="1">
    <source>
        <dbReference type="SAM" id="MobiDB-lite"/>
    </source>
</evidence>
<proteinExistence type="predicted"/>
<gene>
    <name evidence="2" type="ORF">ES332_A08G211800v1</name>
</gene>
<dbReference type="Proteomes" id="UP000322667">
    <property type="component" value="Chromosome A08"/>
</dbReference>
<feature type="compositionally biased region" description="Low complexity" evidence="1">
    <location>
        <begin position="14"/>
        <end position="26"/>
    </location>
</feature>